<gene>
    <name evidence="2" type="ORF">TSG867_LOCUS17946</name>
</gene>
<dbReference type="EMBL" id="CAJOBQ010001171">
    <property type="protein sequence ID" value="CAF4462625.1"/>
    <property type="molecule type" value="Genomic_DNA"/>
</dbReference>
<evidence type="ECO:0000256" key="1">
    <source>
        <dbReference type="SAM" id="Phobius"/>
    </source>
</evidence>
<dbReference type="AlphaFoldDB" id="A0A820T7Q6"/>
<evidence type="ECO:0000313" key="2">
    <source>
        <dbReference type="EMBL" id="CAF4462625.1"/>
    </source>
</evidence>
<keyword evidence="1" id="KW-0812">Transmembrane</keyword>
<protein>
    <submittedName>
        <fullName evidence="2">Uncharacterized protein</fullName>
    </submittedName>
</protein>
<keyword evidence="1" id="KW-0472">Membrane</keyword>
<evidence type="ECO:0000313" key="3">
    <source>
        <dbReference type="Proteomes" id="UP000663862"/>
    </source>
</evidence>
<feature type="transmembrane region" description="Helical" evidence="1">
    <location>
        <begin position="49"/>
        <end position="69"/>
    </location>
</feature>
<accession>A0A820T7Q6</accession>
<proteinExistence type="predicted"/>
<dbReference type="Proteomes" id="UP000663862">
    <property type="component" value="Unassembled WGS sequence"/>
</dbReference>
<keyword evidence="1" id="KW-1133">Transmembrane helix</keyword>
<comment type="caution">
    <text evidence="2">The sequence shown here is derived from an EMBL/GenBank/DDBJ whole genome shotgun (WGS) entry which is preliminary data.</text>
</comment>
<sequence>MTDTSADLLGFNDRTMSNPILKRESFDTDDSNAVTVNSGKKITPLVKSLLALILIVVVATAVTVTAVLLTRSPTKFTTIFMAVKSSTLPSMTDIASMTTNAATPGTEAITNAATPGTEAIPDVTSTDVTATKNIAVTVTITSAGAAATTTKRIATNLLLNPGAEEGSIVGWKQTTALPVIVDSNGAFNAGYNPHSGLYCFAGGNGLNSGSSGLIQNVKLLGGVQGFTESQLDSQIFRAELRFYYQTWDRFFMRHYQVKVSVTFRSSSSAIVNKVSTGELACKTSNP</sequence>
<reference evidence="2" key="1">
    <citation type="submission" date="2021-02" db="EMBL/GenBank/DDBJ databases">
        <authorList>
            <person name="Nowell W R."/>
        </authorList>
    </citation>
    <scope>NUCLEOTIDE SEQUENCE</scope>
</reference>
<organism evidence="2 3">
    <name type="scientific">Rotaria socialis</name>
    <dbReference type="NCBI Taxonomy" id="392032"/>
    <lineage>
        <taxon>Eukaryota</taxon>
        <taxon>Metazoa</taxon>
        <taxon>Spiralia</taxon>
        <taxon>Gnathifera</taxon>
        <taxon>Rotifera</taxon>
        <taxon>Eurotatoria</taxon>
        <taxon>Bdelloidea</taxon>
        <taxon>Philodinida</taxon>
        <taxon>Philodinidae</taxon>
        <taxon>Rotaria</taxon>
    </lineage>
</organism>
<name>A0A820T7Q6_9BILA</name>